<evidence type="ECO:0000313" key="2">
    <source>
        <dbReference type="Proteomes" id="UP001238450"/>
    </source>
</evidence>
<keyword evidence="2" id="KW-1185">Reference proteome</keyword>
<dbReference type="RefSeq" id="WP_307254200.1">
    <property type="nucleotide sequence ID" value="NZ_JAUSUV010000012.1"/>
</dbReference>
<comment type="caution">
    <text evidence="1">The sequence shown here is derived from an EMBL/GenBank/DDBJ whole genome shotgun (WGS) entry which is preliminary data.</text>
</comment>
<organism evidence="1 2">
    <name type="scientific">Croceifilum oryzae</name>
    <dbReference type="NCBI Taxonomy" id="1553429"/>
    <lineage>
        <taxon>Bacteria</taxon>
        <taxon>Bacillati</taxon>
        <taxon>Bacillota</taxon>
        <taxon>Bacilli</taxon>
        <taxon>Bacillales</taxon>
        <taxon>Thermoactinomycetaceae</taxon>
        <taxon>Croceifilum</taxon>
    </lineage>
</organism>
<proteinExistence type="predicted"/>
<gene>
    <name evidence="1" type="ORF">J2Z48_002656</name>
</gene>
<dbReference type="EMBL" id="JAUSUV010000012">
    <property type="protein sequence ID" value="MDQ0418464.1"/>
    <property type="molecule type" value="Genomic_DNA"/>
</dbReference>
<evidence type="ECO:0000313" key="1">
    <source>
        <dbReference type="EMBL" id="MDQ0418464.1"/>
    </source>
</evidence>
<sequence length="103" mass="11975">MIKAKITNIHPDRVIERLGFYFAPKQSAEIYMDHSRHLTLLQACKFLNVEILKQYDVSNMTVEEVLQGVQEQKLTIEEAMQAEQRSKNRKTLLDKLTELKGKA</sequence>
<accession>A0AAJ1THB6</accession>
<reference evidence="1 2" key="1">
    <citation type="submission" date="2023-07" db="EMBL/GenBank/DDBJ databases">
        <title>Genomic Encyclopedia of Type Strains, Phase IV (KMG-IV): sequencing the most valuable type-strain genomes for metagenomic binning, comparative biology and taxonomic classification.</title>
        <authorList>
            <person name="Goeker M."/>
        </authorList>
    </citation>
    <scope>NUCLEOTIDE SEQUENCE [LARGE SCALE GENOMIC DNA]</scope>
    <source>
        <strain evidence="1 2">DSM 46876</strain>
    </source>
</reference>
<name>A0AAJ1THB6_9BACL</name>
<dbReference type="AlphaFoldDB" id="A0AAJ1THB6"/>
<dbReference type="Proteomes" id="UP001238450">
    <property type="component" value="Unassembled WGS sequence"/>
</dbReference>
<protein>
    <submittedName>
        <fullName evidence="1">Uncharacterized protein</fullName>
    </submittedName>
</protein>